<feature type="disulfide bond" evidence="31">
    <location>
        <begin position="305"/>
        <end position="312"/>
    </location>
</feature>
<dbReference type="GO" id="GO:0070062">
    <property type="term" value="C:extracellular exosome"/>
    <property type="evidence" value="ECO:0007669"/>
    <property type="project" value="Ensembl"/>
</dbReference>
<dbReference type="GO" id="GO:0007283">
    <property type="term" value="P:spermatogenesis"/>
    <property type="evidence" value="ECO:0007669"/>
    <property type="project" value="Ensembl"/>
</dbReference>
<keyword evidence="39" id="KW-1185">Reference proteome</keyword>
<dbReference type="GO" id="GO:0001822">
    <property type="term" value="P:kidney development"/>
    <property type="evidence" value="ECO:0007669"/>
    <property type="project" value="Ensembl"/>
</dbReference>
<dbReference type="GO" id="GO:0002003">
    <property type="term" value="P:angiotensin maturation"/>
    <property type="evidence" value="ECO:0000318"/>
    <property type="project" value="GO_Central"/>
</dbReference>
<dbReference type="GO" id="GO:0008240">
    <property type="term" value="F:tripeptidyl-peptidase activity"/>
    <property type="evidence" value="ECO:0007669"/>
    <property type="project" value="Ensembl"/>
</dbReference>
<feature type="glycosylation site" description="N-linked (GlcNAc...) asparagine" evidence="27">
    <location>
        <position position="824"/>
    </location>
</feature>
<keyword evidence="7 35" id="KW-0378">Hydrolase</keyword>
<feature type="disulfide bond" evidence="31">
    <location>
        <begin position="692"/>
        <end position="704"/>
    </location>
</feature>
<feature type="binding site" evidence="29">
    <location>
        <position position="378"/>
    </location>
    <ligand>
        <name>chloride</name>
        <dbReference type="ChEBI" id="CHEBI:17996"/>
        <label>1</label>
    </ligand>
</feature>
<comment type="catalytic activity">
    <reaction evidence="12">
        <text>Release of a C-terminal dipeptide, oligopeptide-|-Xaa-Yaa, when Xaa is not Pro, and Yaa is neither Asp nor Glu. Thus, conversion of angiotensin I to angiotensin II, with increase in vasoconstrictor activity, but no action on angiotensin II.</text>
        <dbReference type="EC" id="3.4.15.1"/>
    </reaction>
</comment>
<dbReference type="PANTHER" id="PTHR10514:SF27">
    <property type="entry name" value="ANGIOTENSIN-CONVERTING ENZYME"/>
    <property type="match status" value="1"/>
</dbReference>
<evidence type="ECO:0000256" key="17">
    <source>
        <dbReference type="ARBA" id="ARBA00047629"/>
    </source>
</evidence>
<organism evidence="38 39">
    <name type="scientific">Ornithorhynchus anatinus</name>
    <name type="common">Duckbill platypus</name>
    <dbReference type="NCBI Taxonomy" id="9258"/>
    <lineage>
        <taxon>Eukaryota</taxon>
        <taxon>Metazoa</taxon>
        <taxon>Chordata</taxon>
        <taxon>Craniata</taxon>
        <taxon>Vertebrata</taxon>
        <taxon>Euteleostomi</taxon>
        <taxon>Mammalia</taxon>
        <taxon>Monotremata</taxon>
        <taxon>Ornithorhynchidae</taxon>
        <taxon>Ornithorhynchus</taxon>
    </lineage>
</organism>
<dbReference type="GO" id="GO:0008241">
    <property type="term" value="F:peptidyl-dipeptidase activity"/>
    <property type="evidence" value="ECO:0000318"/>
    <property type="project" value="GO_Central"/>
</dbReference>
<protein>
    <recommendedName>
        <fullName evidence="14 35">Angiotensin-converting enzyme</fullName>
        <ecNumber evidence="35">3.4.-.-</ecNumber>
    </recommendedName>
</protein>
<dbReference type="GO" id="GO:0008270">
    <property type="term" value="F:zinc ion binding"/>
    <property type="evidence" value="ECO:0007669"/>
    <property type="project" value="Ensembl"/>
</dbReference>
<evidence type="ECO:0000256" key="12">
    <source>
        <dbReference type="ARBA" id="ARBA00036868"/>
    </source>
</evidence>
<comment type="catalytic activity">
    <reaction evidence="25">
        <text>substance P + H2O = substance P(1-9) + L-Leu-L-Met-NH2</text>
        <dbReference type="Rhea" id="RHEA:71459"/>
        <dbReference type="ChEBI" id="CHEBI:15377"/>
        <dbReference type="ChEBI" id="CHEBI:190692"/>
        <dbReference type="ChEBI" id="CHEBI:190693"/>
        <dbReference type="ChEBI" id="CHEBI:190700"/>
    </reaction>
    <physiologicalReaction direction="left-to-right" evidence="25">
        <dbReference type="Rhea" id="RHEA:71460"/>
    </physiologicalReaction>
</comment>
<comment type="catalytic activity">
    <reaction evidence="16">
        <text>Met-enkephalin-Arg-Phe + H2O = L-arginyl-L-phenylalanine + Met-enkephalin</text>
        <dbReference type="Rhea" id="RHEA:70675"/>
        <dbReference type="ChEBI" id="CHEBI:15377"/>
        <dbReference type="ChEBI" id="CHEBI:189868"/>
        <dbReference type="ChEBI" id="CHEBI:189869"/>
        <dbReference type="ChEBI" id="CHEBI:189870"/>
    </reaction>
    <physiologicalReaction direction="left-to-right" evidence="16">
        <dbReference type="Rhea" id="RHEA:70676"/>
    </physiologicalReaction>
</comment>
<name>A0A6I8NHA2_ORNAN</name>
<feature type="active site" description="Proton donor 1" evidence="26">
    <location>
        <position position="667"/>
    </location>
</feature>
<evidence type="ECO:0000256" key="29">
    <source>
        <dbReference type="PIRSR" id="PIRSR601548-2"/>
    </source>
</evidence>
<dbReference type="GO" id="GO:0050482">
    <property type="term" value="P:arachidonate secretion"/>
    <property type="evidence" value="ECO:0007669"/>
    <property type="project" value="Ensembl"/>
</dbReference>
<feature type="binding site" evidence="30">
    <location>
        <position position="541"/>
    </location>
    <ligand>
        <name>Zn(2+)</name>
        <dbReference type="ChEBI" id="CHEBI:29105"/>
        <label>1</label>
        <note>catalytic</note>
    </ligand>
</feature>
<evidence type="ECO:0000256" key="7">
    <source>
        <dbReference type="ARBA" id="ARBA00022801"/>
    </source>
</evidence>
<dbReference type="GO" id="GO:0086091">
    <property type="term" value="P:regulation of heart rate by cardiac conduction"/>
    <property type="evidence" value="ECO:0007669"/>
    <property type="project" value="Ensembl"/>
</dbReference>
<keyword evidence="37" id="KW-1133">Transmembrane helix</keyword>
<dbReference type="GO" id="GO:0008237">
    <property type="term" value="F:metallopeptidase activity"/>
    <property type="evidence" value="ECO:0000318"/>
    <property type="project" value="GO_Central"/>
</dbReference>
<evidence type="ECO:0000256" key="31">
    <source>
        <dbReference type="PIRSR" id="PIRSR601548-4"/>
    </source>
</evidence>
<evidence type="ECO:0000256" key="20">
    <source>
        <dbReference type="ARBA" id="ARBA00048012"/>
    </source>
</evidence>
<comment type="catalytic activity">
    <reaction evidence="24">
        <text>bradykinin + H2O = L-Phe-L-Arg + bradykinin(1-7)</text>
        <dbReference type="Rhea" id="RHEA:71451"/>
        <dbReference type="ChEBI" id="CHEBI:15377"/>
        <dbReference type="ChEBI" id="CHEBI:132988"/>
        <dbReference type="ChEBI" id="CHEBI:133147"/>
        <dbReference type="ChEBI" id="CHEBI:147352"/>
    </reaction>
    <physiologicalReaction direction="left-to-right" evidence="24">
        <dbReference type="Rhea" id="RHEA:71452"/>
    </physiologicalReaction>
</comment>
<feature type="glycosylation site" description="N-linked (GlcNAc...) asparagine" evidence="32">
    <location>
        <position position="186"/>
    </location>
</feature>
<evidence type="ECO:0000256" key="33">
    <source>
        <dbReference type="PIRSR" id="PIRSR601548-8"/>
    </source>
</evidence>
<dbReference type="GO" id="GO:0038166">
    <property type="term" value="P:angiotensin-activated signaling pathway"/>
    <property type="evidence" value="ECO:0007669"/>
    <property type="project" value="Ensembl"/>
</dbReference>
<evidence type="ECO:0000256" key="11">
    <source>
        <dbReference type="ARBA" id="ARBA00023180"/>
    </source>
</evidence>
<comment type="function">
    <text evidence="13">Soluble form that is released in blood plasma and other body fluids following proteolytic cleavage in the juxtamembrane stalk region.</text>
</comment>
<dbReference type="FunFam" id="1.10.1370.30:FF:000004">
    <property type="entry name" value="Angiotensin-converting enzyme"/>
    <property type="match status" value="2"/>
</dbReference>
<dbReference type="GO" id="GO:0005886">
    <property type="term" value="C:plasma membrane"/>
    <property type="evidence" value="ECO:0000318"/>
    <property type="project" value="GO_Central"/>
</dbReference>
<evidence type="ECO:0000256" key="26">
    <source>
        <dbReference type="PIRSR" id="PIRSR601548-1"/>
    </source>
</evidence>
<comment type="cofactor">
    <cofactor evidence="1">
        <name>chloride</name>
        <dbReference type="ChEBI" id="CHEBI:17996"/>
    </cofactor>
</comment>
<dbReference type="GO" id="GO:0010608">
    <property type="term" value="P:post-transcriptional regulation of gene expression"/>
    <property type="evidence" value="ECO:0007669"/>
    <property type="project" value="Ensembl"/>
</dbReference>
<evidence type="ECO:0000256" key="4">
    <source>
        <dbReference type="ARBA" id="ARBA00022670"/>
    </source>
</evidence>
<dbReference type="GO" id="GO:0005768">
    <property type="term" value="C:endosome"/>
    <property type="evidence" value="ECO:0007669"/>
    <property type="project" value="Ensembl"/>
</dbReference>
<evidence type="ECO:0000313" key="39">
    <source>
        <dbReference type="Proteomes" id="UP000002279"/>
    </source>
</evidence>
<dbReference type="GO" id="GO:0051019">
    <property type="term" value="F:mitogen-activated protein kinase binding"/>
    <property type="evidence" value="ECO:0007669"/>
    <property type="project" value="Ensembl"/>
</dbReference>
<dbReference type="GO" id="GO:0070573">
    <property type="term" value="F:metallodipeptidase activity"/>
    <property type="evidence" value="ECO:0007669"/>
    <property type="project" value="Ensembl"/>
</dbReference>
<feature type="binding site" evidence="29">
    <location>
        <position position="676"/>
    </location>
    <ligand>
        <name>chloride</name>
        <dbReference type="ChEBI" id="CHEBI:17996"/>
        <label>1</label>
    </ligand>
</feature>
<evidence type="ECO:0000256" key="34">
    <source>
        <dbReference type="PROSITE-ProRule" id="PRU01355"/>
    </source>
</evidence>
<dbReference type="GO" id="GO:0010629">
    <property type="term" value="P:negative regulation of gene expression"/>
    <property type="evidence" value="ECO:0007669"/>
    <property type="project" value="Ensembl"/>
</dbReference>
<keyword evidence="8 30" id="KW-0862">Zinc</keyword>
<evidence type="ECO:0000313" key="38">
    <source>
        <dbReference type="Ensembl" id="ENSOANP00000040094.1"/>
    </source>
</evidence>
<comment type="catalytic activity">
    <reaction evidence="20">
        <text>Met-enkephalin + H2O = L-phenylalanyl-L-methionine + L-tyrosylglycylglycine</text>
        <dbReference type="Rhea" id="RHEA:71483"/>
        <dbReference type="ChEBI" id="CHEBI:15377"/>
        <dbReference type="ChEBI" id="CHEBI:189868"/>
        <dbReference type="ChEBI" id="CHEBI:190708"/>
        <dbReference type="ChEBI" id="CHEBI:190709"/>
    </reaction>
    <physiologicalReaction direction="left-to-right" evidence="20">
        <dbReference type="Rhea" id="RHEA:71484"/>
    </physiologicalReaction>
</comment>
<keyword evidence="5 30" id="KW-0479">Metal-binding</keyword>
<dbReference type="EC" id="3.4.-.-" evidence="35"/>
<dbReference type="GO" id="GO:0008584">
    <property type="term" value="P:male gonad development"/>
    <property type="evidence" value="ECO:0007669"/>
    <property type="project" value="Ensembl"/>
</dbReference>
<reference evidence="38 39" key="1">
    <citation type="journal article" date="2008" name="Nature">
        <title>Genome analysis of the platypus reveals unique signatures of evolution.</title>
        <authorList>
            <person name="Warren W.C."/>
            <person name="Hillier L.W."/>
            <person name="Marshall Graves J.A."/>
            <person name="Birney E."/>
            <person name="Ponting C.P."/>
            <person name="Grutzner F."/>
            <person name="Belov K."/>
            <person name="Miller W."/>
            <person name="Clarke L."/>
            <person name="Chinwalla A.T."/>
            <person name="Yang S.P."/>
            <person name="Heger A."/>
            <person name="Locke D.P."/>
            <person name="Miethke P."/>
            <person name="Waters P.D."/>
            <person name="Veyrunes F."/>
            <person name="Fulton L."/>
            <person name="Fulton B."/>
            <person name="Graves T."/>
            <person name="Wallis J."/>
            <person name="Puente X.S."/>
            <person name="Lopez-Otin C."/>
            <person name="Ordonez G.R."/>
            <person name="Eichler E.E."/>
            <person name="Chen L."/>
            <person name="Cheng Z."/>
            <person name="Deakin J.E."/>
            <person name="Alsop A."/>
            <person name="Thompson K."/>
            <person name="Kirby P."/>
            <person name="Papenfuss A.T."/>
            <person name="Wakefield M.J."/>
            <person name="Olender T."/>
            <person name="Lancet D."/>
            <person name="Huttley G.A."/>
            <person name="Smit A.F."/>
            <person name="Pask A."/>
            <person name="Temple-Smith P."/>
            <person name="Batzer M.A."/>
            <person name="Walker J.A."/>
            <person name="Konkel M.K."/>
            <person name="Harris R.S."/>
            <person name="Whittington C.M."/>
            <person name="Wong E.S."/>
            <person name="Gemmell N.J."/>
            <person name="Buschiazzo E."/>
            <person name="Vargas Jentzsch I.M."/>
            <person name="Merkel A."/>
            <person name="Schmitz J."/>
            <person name="Zemann A."/>
            <person name="Churakov G."/>
            <person name="Kriegs J.O."/>
            <person name="Brosius J."/>
            <person name="Murchison E.P."/>
            <person name="Sachidanandam R."/>
            <person name="Smith C."/>
            <person name="Hannon G.J."/>
            <person name="Tsend-Ayush E."/>
            <person name="McMillan D."/>
            <person name="Attenborough R."/>
            <person name="Rens W."/>
            <person name="Ferguson-Smith M."/>
            <person name="Lefevre C.M."/>
            <person name="Sharp J.A."/>
            <person name="Nicholas K.R."/>
            <person name="Ray D.A."/>
            <person name="Kube M."/>
            <person name="Reinhardt R."/>
            <person name="Pringle T.H."/>
            <person name="Taylor J."/>
            <person name="Jones R.C."/>
            <person name="Nixon B."/>
            <person name="Dacheux J.L."/>
            <person name="Niwa H."/>
            <person name="Sekita Y."/>
            <person name="Huang X."/>
            <person name="Stark A."/>
            <person name="Kheradpour P."/>
            <person name="Kellis M."/>
            <person name="Flicek P."/>
            <person name="Chen Y."/>
            <person name="Webber C."/>
            <person name="Hardison R."/>
            <person name="Nelson J."/>
            <person name="Hallsworth-Pepin K."/>
            <person name="Delehaunty K."/>
            <person name="Markovic C."/>
            <person name="Minx P."/>
            <person name="Feng Y."/>
            <person name="Kremitzki C."/>
            <person name="Mitreva M."/>
            <person name="Glasscock J."/>
            <person name="Wylie T."/>
            <person name="Wohldmann P."/>
            <person name="Thiru P."/>
            <person name="Nhan M.N."/>
            <person name="Pohl C.S."/>
            <person name="Smith S.M."/>
            <person name="Hou S."/>
            <person name="Nefedov M."/>
            <person name="de Jong P.J."/>
            <person name="Renfree M.B."/>
            <person name="Mardis E.R."/>
            <person name="Wilson R.K."/>
        </authorList>
    </citation>
    <scope>NUCLEOTIDE SEQUENCE [LARGE SCALE GENOMIC DNA]</scope>
    <source>
        <strain evidence="38 39">Glennie</strain>
    </source>
</reference>
<feature type="transmembrane region" description="Helical" evidence="37">
    <location>
        <begin position="1405"/>
        <end position="1427"/>
    </location>
</feature>
<evidence type="ECO:0000256" key="5">
    <source>
        <dbReference type="ARBA" id="ARBA00022723"/>
    </source>
</evidence>
<feature type="binding site" evidence="33">
    <location>
        <position position="1136"/>
    </location>
    <ligand>
        <name>Zn(2+)</name>
        <dbReference type="ChEBI" id="CHEBI:29105"/>
        <label>2</label>
        <note>catalytic</note>
    </ligand>
</feature>
<evidence type="ECO:0000256" key="3">
    <source>
        <dbReference type="ARBA" id="ARBA00022645"/>
    </source>
</evidence>
<keyword evidence="9 35" id="KW-0482">Metalloprotease</keyword>
<evidence type="ECO:0000256" key="30">
    <source>
        <dbReference type="PIRSR" id="PIRSR601548-3"/>
    </source>
</evidence>
<comment type="cofactor">
    <cofactor evidence="35">
        <name>Zn(2+)</name>
        <dbReference type="ChEBI" id="CHEBI:29105"/>
    </cofactor>
    <text evidence="35">Binds 2 Zn(2+) ions per subunit.</text>
</comment>
<comment type="catalytic activity">
    <reaction evidence="23">
        <text>neurotensin + H2O = neurotensin(1-11) + L-isoleucyl-L-leucine</text>
        <dbReference type="Rhea" id="RHEA:71475"/>
        <dbReference type="ChEBI" id="CHEBI:15377"/>
        <dbReference type="ChEBI" id="CHEBI:147362"/>
        <dbReference type="ChEBI" id="CHEBI:190704"/>
        <dbReference type="ChEBI" id="CHEBI:190706"/>
    </reaction>
    <physiologicalReaction direction="left-to-right" evidence="23">
        <dbReference type="Rhea" id="RHEA:71476"/>
    </physiologicalReaction>
</comment>
<feature type="binding site" evidence="30">
    <location>
        <position position="537"/>
    </location>
    <ligand>
        <name>Zn(2+)</name>
        <dbReference type="ChEBI" id="CHEBI:29105"/>
        <label>1</label>
        <note>catalytic</note>
    </ligand>
</feature>
<feature type="active site" description="Proton donor 2" evidence="28">
    <location>
        <position position="1266"/>
    </location>
</feature>
<gene>
    <name evidence="38" type="primary">ACE</name>
</gene>
<dbReference type="GO" id="GO:0005764">
    <property type="term" value="C:lysosome"/>
    <property type="evidence" value="ECO:0007669"/>
    <property type="project" value="Ensembl"/>
</dbReference>
<comment type="catalytic activity">
    <reaction evidence="19">
        <text>angiotensin I + H2O = L-histidyl-L-leucine + angiotensin II</text>
        <dbReference type="Rhea" id="RHEA:63560"/>
        <dbReference type="ChEBI" id="CHEBI:15377"/>
        <dbReference type="ChEBI" id="CHEBI:58506"/>
        <dbReference type="ChEBI" id="CHEBI:147350"/>
        <dbReference type="ChEBI" id="CHEBI:147392"/>
        <dbReference type="EC" id="3.4.15.1"/>
    </reaction>
    <physiologicalReaction direction="left-to-right" evidence="19">
        <dbReference type="Rhea" id="RHEA:63561"/>
    </physiologicalReaction>
</comment>
<dbReference type="GO" id="GO:0002034">
    <property type="term" value="P:maintenance of blood vessel diameter homeostasis by renin-angiotensin"/>
    <property type="evidence" value="ECO:0007669"/>
    <property type="project" value="Ensembl"/>
</dbReference>
<keyword evidence="6" id="KW-0732">Signal</keyword>
<feature type="glycosylation site" description="N-linked (GlcNAc...) asparagine; partial" evidence="27">
    <location>
        <position position="908"/>
    </location>
</feature>
<dbReference type="GO" id="GO:0042311">
    <property type="term" value="P:vasodilation"/>
    <property type="evidence" value="ECO:0007669"/>
    <property type="project" value="Ensembl"/>
</dbReference>
<keyword evidence="37" id="KW-0812">Transmembrane</keyword>
<feature type="compositionally biased region" description="Gly residues" evidence="36">
    <location>
        <begin position="138"/>
        <end position="147"/>
    </location>
</feature>
<feature type="glycosylation site" description="N-linked (GlcNAc...) asparagine" evidence="32">
    <location>
        <position position="656"/>
    </location>
</feature>
<evidence type="ECO:0000256" key="35">
    <source>
        <dbReference type="RuleBase" id="RU361144"/>
    </source>
</evidence>
<evidence type="ECO:0000256" key="23">
    <source>
        <dbReference type="ARBA" id="ARBA00049273"/>
    </source>
</evidence>
<dbReference type="GO" id="GO:0003084">
    <property type="term" value="P:positive regulation of systemic arterial blood pressure"/>
    <property type="evidence" value="ECO:0000318"/>
    <property type="project" value="GO_Central"/>
</dbReference>
<evidence type="ECO:0000256" key="6">
    <source>
        <dbReference type="ARBA" id="ARBA00022729"/>
    </source>
</evidence>
<dbReference type="GO" id="GO:0060177">
    <property type="term" value="P:regulation of angiotensin metabolic process"/>
    <property type="evidence" value="ECO:0007669"/>
    <property type="project" value="Ensembl"/>
</dbReference>
<feature type="glycosylation site" description="N-linked (GlcNAc...) asparagine; partial" evidence="27">
    <location>
        <position position="1339"/>
    </location>
</feature>
<evidence type="ECO:0000256" key="28">
    <source>
        <dbReference type="PIRSR" id="PIRSR601548-11"/>
    </source>
</evidence>
<comment type="catalytic activity">
    <reaction evidence="21">
        <text>Leu-enkephalin + H2O = L-tyrosylglycylglycine + L-phenylalanyl-L-leucine</text>
        <dbReference type="Rhea" id="RHEA:71487"/>
        <dbReference type="ChEBI" id="CHEBI:15377"/>
        <dbReference type="ChEBI" id="CHEBI:190689"/>
        <dbReference type="ChEBI" id="CHEBI:190708"/>
        <dbReference type="ChEBI" id="CHEBI:190710"/>
    </reaction>
    <physiologicalReaction direction="left-to-right" evidence="21">
        <dbReference type="Rhea" id="RHEA:71488"/>
    </physiologicalReaction>
</comment>
<dbReference type="GeneTree" id="ENSGT00940000162051"/>
<dbReference type="InParanoid" id="A0A6I8NHA2"/>
<feature type="disulfide bond" evidence="34">
    <location>
        <begin position="1105"/>
        <end position="1123"/>
    </location>
</feature>
<comment type="catalytic activity">
    <reaction evidence="22">
        <text>substance P + H2O = substance P(1-8) + Gly-L-Leu-L-Met-NH2</text>
        <dbReference type="Rhea" id="RHEA:71463"/>
        <dbReference type="ChEBI" id="CHEBI:15377"/>
        <dbReference type="ChEBI" id="CHEBI:190692"/>
        <dbReference type="ChEBI" id="CHEBI:190694"/>
        <dbReference type="ChEBI" id="CHEBI:190699"/>
    </reaction>
    <physiologicalReaction direction="left-to-right" evidence="22">
        <dbReference type="Rhea" id="RHEA:71464"/>
    </physiologicalReaction>
</comment>
<keyword evidence="3 35" id="KW-0121">Carboxypeptidase</keyword>
<dbReference type="GO" id="GO:0010815">
    <property type="term" value="P:bradykinin catabolic process"/>
    <property type="evidence" value="ECO:0007669"/>
    <property type="project" value="Ensembl"/>
</dbReference>
<feature type="disulfide bond" evidence="31 34">
    <location>
        <begin position="506"/>
        <end position="524"/>
    </location>
</feature>
<evidence type="ECO:0000256" key="18">
    <source>
        <dbReference type="ARBA" id="ARBA00047642"/>
    </source>
</evidence>
<dbReference type="GO" id="GO:0009897">
    <property type="term" value="C:external side of plasma membrane"/>
    <property type="evidence" value="ECO:0007669"/>
    <property type="project" value="Ensembl"/>
</dbReference>
<dbReference type="GO" id="GO:0042447">
    <property type="term" value="P:hormone catabolic process"/>
    <property type="evidence" value="ECO:0007669"/>
    <property type="project" value="Ensembl"/>
</dbReference>
<keyword evidence="11 27" id="KW-0325">Glycoprotein</keyword>
<feature type="glycosylation site" description="N-linked (GlcNAc...) asparagine" evidence="32">
    <location>
        <position position="202"/>
    </location>
</feature>
<feature type="binding site" evidence="33">
    <location>
        <position position="1140"/>
    </location>
    <ligand>
        <name>Zn(2+)</name>
        <dbReference type="ChEBI" id="CHEBI:29105"/>
        <label>2</label>
        <note>catalytic</note>
    </ligand>
</feature>
<feature type="region of interest" description="Disordered" evidence="36">
    <location>
        <begin position="1"/>
        <end position="149"/>
    </location>
</feature>
<feature type="active site" description="Proton acceptor 2" evidence="28">
    <location>
        <position position="1137"/>
    </location>
</feature>
<comment type="similarity">
    <text evidence="2 34 35">Belongs to the peptidase M2 family.</text>
</comment>
<evidence type="ECO:0000256" key="13">
    <source>
        <dbReference type="ARBA" id="ARBA00037200"/>
    </source>
</evidence>
<dbReference type="OMA" id="GMPPEFW"/>
<sequence length="1445" mass="164213">MKRYRHVSSPSSHLLSSRQSSGAAPCPPTPDPHCRSSAGSPGHAVGRPPGRPGGPWSARGARPGGPGWRSPCALSLPREPTGRALVLASPSPVPRGSTGTRRSPTPPPFISAASHHPTGRPAASRRIPQHPAASPGRAGPGRAGPGTMGSVPGRPAWALWGALWWALWWAQLWRAGGLEEHLRPGNFSADEAGAAEFAARYNESAEQVLYRETAASWDYSTNLTQHNAQLQEKAALVSQEFTEAWGKKAKELYESIWSNFSDPELRRVIGSVRTLGPANLPLEKRLQYNSLLSVMGNIYSTAKVCPNITAECWSLEPELTDIMASSRSYKKLLFAWEGWHDAVGIPLRPKYQEYVKLSNEAVQPDGFPDTGAFWRSWYASSHFTEDLERLFQELQPLYLNLHAYVRRQLNRRYGDKFVNLRGPIPAHLLGNMWAQTWTNVYDLVVPYPDKPNLDVTSTMLKQGWNATHMFRVAEEFFTSLGLLLMPQEFWDKSMLEKPTDGREVVCHASAWDFYNRKDFRIKQCTVVTMDQLAVVHHEMGHVQYYLQYKELPVSLRRGANPGFHEAIGDVLSLSVLTPGHLKTLGLLDNVTEDSESDINFLLKMALDKIAFLPFGYLIDQWRWDVFSGRTPSSRYNYDWWYLRTKYQGICSPVARNETHFDPGAKYHVPGTTPYIRYFVSFILQFQIHQALCSAADFKGPLHRCDIYRSVEAGKKLKAVLQAGASKPWQDVLLNLTGTNQLDAGPLLLYFSNLTDWLKKQNGANQEVLGWPDFDWRPPLPDGYPGDIDKVSDEVEAQKFLEEFDRTAQLAWYENTEASWAYNTNITEHNRQIMLDKSLQVSQHTLDFGKKARQFDDTDFKNSSVKRTLKKLQDLGRAALPQNELKEYNELLSDMETVYSVAKVCRKENGPCVPLEPDLTELMATSQNYEELLWAWQGWREAAGKPVRQKFERYVELSNKAARLNGHADNGVSWRAMYETPTFEQDLERLYQELQPLYLNLHAYVRRQLHRRYGDKFVNLRGPIPAHLLGNMWAQTWSNIYNLVVPFPSASQVDATPAMKNKNWNPKKMFEESDSFFKSLGLLPMPEEFWEKSMLEKPSDGREVVCHASAWDFYNGKDFRIKQCTTVNMEDLITVHHEMGHVQYYLQYKEQPVVFREGANPGFHEAIGDVLALSVSTPRHLHSIGLLDNEGEGYESEINYLMSMALDKIAFLPFGYLMDQWRWKVFDGRITKENYNQEWWNLRLKYQGLCPPVIRSQTDFDPGAKFHIPANVPYIRYFVSFVIQFQFHEALCRAASHTGPLHKCDIYKSQKAGKLLSDAMKLGSSKPWPEAMQILTGQPNMSAAALMSYFKPLLDWLVTENNRQNEVLGWPQFTWKPDNPSDAPTSSKVNFLGMSLEPGQASAGQWILLVIGLLSLVGVVGLSVHLFFRKRAETPQFGSEVELRHS</sequence>
<keyword evidence="37" id="KW-0472">Membrane</keyword>
<feature type="glycosylation site" description="N-linked (GlcNAc...) asparagine" evidence="32">
    <location>
        <position position="465"/>
    </location>
</feature>
<comment type="caution">
    <text evidence="34">Lacks conserved residue(s) required for the propagation of feature annotation.</text>
</comment>
<proteinExistence type="inferred from homology"/>
<dbReference type="GO" id="GO:0050435">
    <property type="term" value="P:amyloid-beta metabolic process"/>
    <property type="evidence" value="ECO:0007669"/>
    <property type="project" value="Ensembl"/>
</dbReference>
<reference evidence="38" key="2">
    <citation type="submission" date="2025-08" db="UniProtKB">
        <authorList>
            <consortium name="Ensembl"/>
        </authorList>
    </citation>
    <scope>IDENTIFICATION</scope>
    <source>
        <strain evidence="38">Glennie</strain>
    </source>
</reference>
<dbReference type="GO" id="GO:1903597">
    <property type="term" value="P:negative regulation of gap junction assembly"/>
    <property type="evidence" value="ECO:0007669"/>
    <property type="project" value="Ensembl"/>
</dbReference>
<dbReference type="InterPro" id="IPR001548">
    <property type="entry name" value="Peptidase_M2"/>
</dbReference>
<evidence type="ECO:0000256" key="25">
    <source>
        <dbReference type="ARBA" id="ARBA00049470"/>
    </source>
</evidence>
<evidence type="ECO:0000256" key="22">
    <source>
        <dbReference type="ARBA" id="ARBA00049116"/>
    </source>
</evidence>
<accession>A0A6I8NHA2</accession>
<evidence type="ECO:0000256" key="1">
    <source>
        <dbReference type="ARBA" id="ARBA00001923"/>
    </source>
</evidence>
<evidence type="ECO:0000256" key="24">
    <source>
        <dbReference type="ARBA" id="ARBA00049305"/>
    </source>
</evidence>
<dbReference type="GO" id="GO:0031711">
    <property type="term" value="F:bradykinin receptor binding"/>
    <property type="evidence" value="ECO:0007669"/>
    <property type="project" value="Ensembl"/>
</dbReference>
<feature type="compositionally biased region" description="Low complexity" evidence="36">
    <location>
        <begin position="94"/>
        <end position="103"/>
    </location>
</feature>
<evidence type="ECO:0000256" key="32">
    <source>
        <dbReference type="PIRSR" id="PIRSR601548-5"/>
    </source>
</evidence>
<dbReference type="GO" id="GO:1902033">
    <property type="term" value="P:regulation of hematopoietic stem cell proliferation"/>
    <property type="evidence" value="ECO:0007669"/>
    <property type="project" value="Ensembl"/>
</dbReference>
<feature type="compositionally biased region" description="Low complexity" evidence="36">
    <location>
        <begin position="8"/>
        <end position="21"/>
    </location>
</feature>
<evidence type="ECO:0000256" key="27">
    <source>
        <dbReference type="PIRSR" id="PIRSR601548-10"/>
    </source>
</evidence>
<dbReference type="PANTHER" id="PTHR10514">
    <property type="entry name" value="ANGIOTENSIN-CONVERTING ENZYME"/>
    <property type="match status" value="1"/>
</dbReference>
<dbReference type="CDD" id="cd06461">
    <property type="entry name" value="M2_ACE"/>
    <property type="match status" value="2"/>
</dbReference>
<dbReference type="GO" id="GO:0005615">
    <property type="term" value="C:extracellular space"/>
    <property type="evidence" value="ECO:0000318"/>
    <property type="project" value="GO_Central"/>
</dbReference>
<evidence type="ECO:0000256" key="37">
    <source>
        <dbReference type="SAM" id="Phobius"/>
    </source>
</evidence>
<evidence type="ECO:0000256" key="15">
    <source>
        <dbReference type="ARBA" id="ARBA00046406"/>
    </source>
</evidence>
<comment type="catalytic activity">
    <reaction evidence="18">
        <text>goralatide + H2O = N-acetyl-L-seryl-L-aspartate + L-lysyl-L-proline</text>
        <dbReference type="Rhea" id="RHEA:71455"/>
        <dbReference type="ChEBI" id="CHEBI:15377"/>
        <dbReference type="ChEBI" id="CHEBI:190701"/>
        <dbReference type="ChEBI" id="CHEBI:190702"/>
        <dbReference type="ChEBI" id="CHEBI:190703"/>
    </reaction>
    <physiologicalReaction direction="left-to-right" evidence="18">
        <dbReference type="Rhea" id="RHEA:71456"/>
    </physiologicalReaction>
</comment>
<evidence type="ECO:0000256" key="21">
    <source>
        <dbReference type="ARBA" id="ARBA00048231"/>
    </source>
</evidence>
<dbReference type="FunCoup" id="A0A6I8NHA2">
    <property type="interactions" value="297"/>
</dbReference>
<dbReference type="Proteomes" id="UP000002279">
    <property type="component" value="Chromosome 11"/>
</dbReference>
<keyword evidence="4 35" id="KW-0645">Protease</keyword>
<evidence type="ECO:0000256" key="10">
    <source>
        <dbReference type="ARBA" id="ARBA00023157"/>
    </source>
</evidence>
<evidence type="ECO:0000256" key="16">
    <source>
        <dbReference type="ARBA" id="ARBA00047529"/>
    </source>
</evidence>
<dbReference type="GO" id="GO:0004181">
    <property type="term" value="F:metallocarboxypeptidase activity"/>
    <property type="evidence" value="ECO:0007669"/>
    <property type="project" value="Ensembl"/>
</dbReference>
<comment type="subunit">
    <text evidence="15">Monomer and homodimer; homodimerizes following binding to an inhibitor. Interacts with calmodulin (CALM1, CALM2 or CALM3); interaction takes place in the cytoplasmic region and regulates phosphorylation and proteolytic cleavage.</text>
</comment>
<dbReference type="Bgee" id="ENSOANG00000003975">
    <property type="expression patterns" value="Expressed in adult mammalian kidney and 7 other cell types or tissues"/>
</dbReference>
<evidence type="ECO:0000256" key="36">
    <source>
        <dbReference type="SAM" id="MobiDB-lite"/>
    </source>
</evidence>
<dbReference type="GO" id="GO:0002446">
    <property type="term" value="P:neutrophil mediated immunity"/>
    <property type="evidence" value="ECO:0007669"/>
    <property type="project" value="Ensembl"/>
</dbReference>
<reference evidence="38" key="3">
    <citation type="submission" date="2025-09" db="UniProtKB">
        <authorList>
            <consortium name="Ensembl"/>
        </authorList>
    </citation>
    <scope>IDENTIFICATION</scope>
    <source>
        <strain evidence="38">Glennie</strain>
    </source>
</reference>
<dbReference type="SUPFAM" id="SSF55486">
    <property type="entry name" value="Metalloproteases ('zincins'), catalytic domain"/>
    <property type="match status" value="2"/>
</dbReference>
<evidence type="ECO:0000256" key="14">
    <source>
        <dbReference type="ARBA" id="ARBA00039858"/>
    </source>
</evidence>
<dbReference type="GO" id="GO:0048167">
    <property type="term" value="P:regulation of synaptic plasticity"/>
    <property type="evidence" value="ECO:0007669"/>
    <property type="project" value="Ensembl"/>
</dbReference>
<feature type="binding site" evidence="33">
    <location>
        <position position="1164"/>
    </location>
    <ligand>
        <name>Zn(2+)</name>
        <dbReference type="ChEBI" id="CHEBI:29105"/>
        <label>2</label>
        <note>catalytic</note>
    </ligand>
</feature>
<dbReference type="GO" id="GO:0060047">
    <property type="term" value="P:heart contraction"/>
    <property type="evidence" value="ECO:0007669"/>
    <property type="project" value="Ensembl"/>
</dbReference>
<dbReference type="PRINTS" id="PR00791">
    <property type="entry name" value="PEPDIPTASEA"/>
</dbReference>
<dbReference type="GO" id="GO:0031404">
    <property type="term" value="F:chloride ion binding"/>
    <property type="evidence" value="ECO:0007669"/>
    <property type="project" value="Ensembl"/>
</dbReference>
<evidence type="ECO:0000256" key="9">
    <source>
        <dbReference type="ARBA" id="ARBA00023049"/>
    </source>
</evidence>
<evidence type="ECO:0000256" key="19">
    <source>
        <dbReference type="ARBA" id="ARBA00047862"/>
    </source>
</evidence>
<dbReference type="Ensembl" id="ENSOANT00000048504.1">
    <property type="protein sequence ID" value="ENSOANP00000040094.1"/>
    <property type="gene ID" value="ENSOANG00000003975.3"/>
</dbReference>
<dbReference type="Gene3D" id="1.10.1370.30">
    <property type="match status" value="1"/>
</dbReference>
<feature type="glycosylation site" description="N-linked (GlcNAc...) asparagine" evidence="32">
    <location>
        <position position="307"/>
    </location>
</feature>
<keyword evidence="10 31" id="KW-1015">Disulfide bond</keyword>
<comment type="catalytic activity">
    <reaction evidence="17">
        <text>substance P + H2O = L-Phe-L-Phe-Gly-L-Leu-L-Met-NH2 + substance P(1-6)</text>
        <dbReference type="Rhea" id="RHEA:71471"/>
        <dbReference type="ChEBI" id="CHEBI:15377"/>
        <dbReference type="ChEBI" id="CHEBI:190692"/>
        <dbReference type="ChEBI" id="CHEBI:190696"/>
        <dbReference type="ChEBI" id="CHEBI:190697"/>
    </reaction>
    <physiologicalReaction direction="left-to-right" evidence="17">
        <dbReference type="Rhea" id="RHEA:71472"/>
    </physiologicalReaction>
</comment>
<evidence type="ECO:0000256" key="8">
    <source>
        <dbReference type="ARBA" id="ARBA00022833"/>
    </source>
</evidence>
<feature type="glycosylation site" description="N-linked (GlcNAc...) (complex) asparagine" evidence="27">
    <location>
        <position position="861"/>
    </location>
</feature>
<dbReference type="Pfam" id="PF01401">
    <property type="entry name" value="Peptidase_M2"/>
    <property type="match status" value="2"/>
</dbReference>
<dbReference type="PROSITE" id="PS52011">
    <property type="entry name" value="PEPTIDASE_M2"/>
    <property type="match status" value="2"/>
</dbReference>
<feature type="active site" description="Proton acceptor 1" evidence="26">
    <location>
        <position position="538"/>
    </location>
</feature>
<evidence type="ECO:0000256" key="2">
    <source>
        <dbReference type="ARBA" id="ARBA00008139"/>
    </source>
</evidence>
<dbReference type="GO" id="GO:0010814">
    <property type="term" value="P:substance P catabolic process"/>
    <property type="evidence" value="ECO:0007669"/>
    <property type="project" value="Ensembl"/>
</dbReference>
<dbReference type="GO" id="GO:0031434">
    <property type="term" value="F:mitogen-activated protein kinase kinase binding"/>
    <property type="evidence" value="ECO:0007669"/>
    <property type="project" value="Ensembl"/>
</dbReference>
<feature type="glycosylation site" description="N-linked (GlcNAc...) asparagine" evidence="32">
    <location>
        <position position="222"/>
    </location>
</feature>
<dbReference type="GO" id="GO:0071838">
    <property type="term" value="P:cell proliferation in bone marrow"/>
    <property type="evidence" value="ECO:0007669"/>
    <property type="project" value="Ensembl"/>
</dbReference>
<feature type="binding site" evidence="30">
    <location>
        <position position="565"/>
    </location>
    <ligand>
        <name>Zn(2+)</name>
        <dbReference type="ChEBI" id="CHEBI:29105"/>
        <label>1</label>
        <note>catalytic</note>
    </ligand>
</feature>
<dbReference type="GO" id="GO:0004222">
    <property type="term" value="F:metalloendopeptidase activity"/>
    <property type="evidence" value="ECO:0007669"/>
    <property type="project" value="Ensembl"/>
</dbReference>